<evidence type="ECO:0000256" key="1">
    <source>
        <dbReference type="SAM" id="MobiDB-lite"/>
    </source>
</evidence>
<accession>A0AAW0D381</accession>
<protein>
    <submittedName>
        <fullName evidence="2">Uncharacterized protein</fullName>
    </submittedName>
</protein>
<feature type="compositionally biased region" description="Acidic residues" evidence="1">
    <location>
        <begin position="97"/>
        <end position="106"/>
    </location>
</feature>
<organism evidence="2 3">
    <name type="scientific">Paramarasmius palmivorus</name>
    <dbReference type="NCBI Taxonomy" id="297713"/>
    <lineage>
        <taxon>Eukaryota</taxon>
        <taxon>Fungi</taxon>
        <taxon>Dikarya</taxon>
        <taxon>Basidiomycota</taxon>
        <taxon>Agaricomycotina</taxon>
        <taxon>Agaricomycetes</taxon>
        <taxon>Agaricomycetidae</taxon>
        <taxon>Agaricales</taxon>
        <taxon>Marasmiineae</taxon>
        <taxon>Marasmiaceae</taxon>
        <taxon>Paramarasmius</taxon>
    </lineage>
</organism>
<comment type="caution">
    <text evidence="2">The sequence shown here is derived from an EMBL/GenBank/DDBJ whole genome shotgun (WGS) entry which is preliminary data.</text>
</comment>
<evidence type="ECO:0000313" key="2">
    <source>
        <dbReference type="EMBL" id="KAK7045339.1"/>
    </source>
</evidence>
<gene>
    <name evidence="2" type="ORF">VNI00_007588</name>
</gene>
<sequence length="151" mass="15745">MSGTAPSTSTTALGSSVIAARLLLWHPVPAAPASSPKNPLSLTNSLTSETEFDIPSSLITSMCYGVIAYSPSHARSLPLTPTLPSTPTSSAVKEEKEADDGPDDEPVMLAIPAEPKVKNPLDDPPKSCFHLEDRKRACSDKDTSGDGGSLV</sequence>
<proteinExistence type="predicted"/>
<reference evidence="2 3" key="1">
    <citation type="submission" date="2024-01" db="EMBL/GenBank/DDBJ databases">
        <title>A draft genome for a cacao thread blight-causing isolate of Paramarasmius palmivorus.</title>
        <authorList>
            <person name="Baruah I.K."/>
            <person name="Bukari Y."/>
            <person name="Amoako-Attah I."/>
            <person name="Meinhardt L.W."/>
            <person name="Bailey B.A."/>
            <person name="Cohen S.P."/>
        </authorList>
    </citation>
    <scope>NUCLEOTIDE SEQUENCE [LARGE SCALE GENOMIC DNA]</scope>
    <source>
        <strain evidence="2 3">GH-12</strain>
    </source>
</reference>
<name>A0AAW0D381_9AGAR</name>
<dbReference type="Proteomes" id="UP001383192">
    <property type="component" value="Unassembled WGS sequence"/>
</dbReference>
<keyword evidence="3" id="KW-1185">Reference proteome</keyword>
<feature type="compositionally biased region" description="Basic and acidic residues" evidence="1">
    <location>
        <begin position="115"/>
        <end position="144"/>
    </location>
</feature>
<feature type="compositionally biased region" description="Low complexity" evidence="1">
    <location>
        <begin position="76"/>
        <end position="90"/>
    </location>
</feature>
<dbReference type="AlphaFoldDB" id="A0AAW0D381"/>
<evidence type="ECO:0000313" key="3">
    <source>
        <dbReference type="Proteomes" id="UP001383192"/>
    </source>
</evidence>
<feature type="region of interest" description="Disordered" evidence="1">
    <location>
        <begin position="75"/>
        <end position="151"/>
    </location>
</feature>
<dbReference type="EMBL" id="JAYKXP010000025">
    <property type="protein sequence ID" value="KAK7045339.1"/>
    <property type="molecule type" value="Genomic_DNA"/>
</dbReference>